<gene>
    <name evidence="6" type="primary">nnrD</name>
    <name evidence="8" type="ORF">GCM10009786_26550</name>
</gene>
<comment type="subunit">
    <text evidence="6">Homotetramer.</text>
</comment>
<keyword evidence="2 6" id="KW-0067">ATP-binding</keyword>
<dbReference type="Proteomes" id="UP001501084">
    <property type="component" value="Unassembled WGS sequence"/>
</dbReference>
<feature type="domain" description="YjeF C-terminal" evidence="7">
    <location>
        <begin position="6"/>
        <end position="302"/>
    </location>
</feature>
<evidence type="ECO:0000313" key="8">
    <source>
        <dbReference type="EMBL" id="GAA2190208.1"/>
    </source>
</evidence>
<evidence type="ECO:0000256" key="1">
    <source>
        <dbReference type="ARBA" id="ARBA00022741"/>
    </source>
</evidence>
<organism evidence="8 9">
    <name type="scientific">Leucobacter alluvii</name>
    <dbReference type="NCBI Taxonomy" id="340321"/>
    <lineage>
        <taxon>Bacteria</taxon>
        <taxon>Bacillati</taxon>
        <taxon>Actinomycetota</taxon>
        <taxon>Actinomycetes</taxon>
        <taxon>Micrococcales</taxon>
        <taxon>Microbacteriaceae</taxon>
        <taxon>Leucobacter</taxon>
    </lineage>
</organism>
<evidence type="ECO:0000256" key="6">
    <source>
        <dbReference type="HAMAP-Rule" id="MF_01965"/>
    </source>
</evidence>
<dbReference type="InterPro" id="IPR000631">
    <property type="entry name" value="CARKD"/>
</dbReference>
<comment type="catalytic activity">
    <reaction evidence="6">
        <text>(6S)-NADPHX + ADP = AMP + phosphate + NADPH + H(+)</text>
        <dbReference type="Rhea" id="RHEA:32235"/>
        <dbReference type="ChEBI" id="CHEBI:15378"/>
        <dbReference type="ChEBI" id="CHEBI:43474"/>
        <dbReference type="ChEBI" id="CHEBI:57783"/>
        <dbReference type="ChEBI" id="CHEBI:64076"/>
        <dbReference type="ChEBI" id="CHEBI:456215"/>
        <dbReference type="ChEBI" id="CHEBI:456216"/>
        <dbReference type="EC" id="4.2.1.136"/>
    </reaction>
</comment>
<feature type="binding site" evidence="6">
    <location>
        <position position="153"/>
    </location>
    <ligand>
        <name>(6S)-NADPHX</name>
        <dbReference type="ChEBI" id="CHEBI:64076"/>
    </ligand>
</feature>
<dbReference type="InterPro" id="IPR029056">
    <property type="entry name" value="Ribokinase-like"/>
</dbReference>
<proteinExistence type="inferred from homology"/>
<dbReference type="PANTHER" id="PTHR12592">
    <property type="entry name" value="ATP-DEPENDENT (S)-NAD(P)H-HYDRATE DEHYDRATASE FAMILY MEMBER"/>
    <property type="match status" value="1"/>
</dbReference>
<dbReference type="EMBL" id="BAAAOP010000012">
    <property type="protein sequence ID" value="GAA2190208.1"/>
    <property type="molecule type" value="Genomic_DNA"/>
</dbReference>
<dbReference type="PROSITE" id="PS01050">
    <property type="entry name" value="YJEF_C_2"/>
    <property type="match status" value="1"/>
</dbReference>
<dbReference type="SUPFAM" id="SSF53613">
    <property type="entry name" value="Ribokinase-like"/>
    <property type="match status" value="1"/>
</dbReference>
<dbReference type="CDD" id="cd01171">
    <property type="entry name" value="YXKO-related"/>
    <property type="match status" value="1"/>
</dbReference>
<dbReference type="PANTHER" id="PTHR12592:SF0">
    <property type="entry name" value="ATP-DEPENDENT (S)-NAD(P)H-HYDRATE DEHYDRATASE"/>
    <property type="match status" value="1"/>
</dbReference>
<dbReference type="PROSITE" id="PS51383">
    <property type="entry name" value="YJEF_C_3"/>
    <property type="match status" value="1"/>
</dbReference>
<evidence type="ECO:0000256" key="5">
    <source>
        <dbReference type="ARBA" id="ARBA00023239"/>
    </source>
</evidence>
<reference evidence="9" key="1">
    <citation type="journal article" date="2019" name="Int. J. Syst. Evol. Microbiol.">
        <title>The Global Catalogue of Microorganisms (GCM) 10K type strain sequencing project: providing services to taxonomists for standard genome sequencing and annotation.</title>
        <authorList>
            <consortium name="The Broad Institute Genomics Platform"/>
            <consortium name="The Broad Institute Genome Sequencing Center for Infectious Disease"/>
            <person name="Wu L."/>
            <person name="Ma J."/>
        </authorList>
    </citation>
    <scope>NUCLEOTIDE SEQUENCE [LARGE SCALE GENOMIC DNA]</scope>
    <source>
        <strain evidence="9">JCM 14919</strain>
    </source>
</reference>
<feature type="binding site" evidence="6">
    <location>
        <position position="231"/>
    </location>
    <ligand>
        <name>(6S)-NADPHX</name>
        <dbReference type="ChEBI" id="CHEBI:64076"/>
    </ligand>
</feature>
<protein>
    <recommendedName>
        <fullName evidence="6">ADP-dependent (S)-NAD(P)H-hydrate dehydratase</fullName>
        <ecNumber evidence="6">4.2.1.136</ecNumber>
    </recommendedName>
    <alternativeName>
        <fullName evidence="6">ADP-dependent NAD(P)HX dehydratase</fullName>
    </alternativeName>
</protein>
<evidence type="ECO:0000259" key="7">
    <source>
        <dbReference type="PROSITE" id="PS51383"/>
    </source>
</evidence>
<dbReference type="InterPro" id="IPR017953">
    <property type="entry name" value="Carbohydrate_kinase_pred_CS"/>
</dbReference>
<evidence type="ECO:0000313" key="9">
    <source>
        <dbReference type="Proteomes" id="UP001501084"/>
    </source>
</evidence>
<keyword evidence="1 6" id="KW-0547">Nucleotide-binding</keyword>
<evidence type="ECO:0000256" key="3">
    <source>
        <dbReference type="ARBA" id="ARBA00022857"/>
    </source>
</evidence>
<dbReference type="HAMAP" id="MF_01965">
    <property type="entry name" value="NADHX_dehydratase"/>
    <property type="match status" value="1"/>
</dbReference>
<sequence>MIARWTERDAAEMLRAPGPHDDKYRRGVLGMRTGAAHYPGAAVLGVSAAWRTGVGMVRYVPPDDESAPPYGLPTAAAAVLEARPETVIGPPVGRPCDAWVIGSGTDATSRSVAELTQLRGLLAGDAAVVVDAGALDLVVDDSVRAAPLILTPHGGEFERLWRSARLGDLPEGWDPRGIEPGPRARAAAQLASAVRATVLLKGSVTICASPDGWVRRSGPATPWLASAGTGDVLAGLLGALVAGRSADARSDPGLLARLAATAAVLHDRAARHASGDESADGSGRPVIALEIAAAIPHVLGELLARQA</sequence>
<comment type="similarity">
    <text evidence="6">Belongs to the NnrD/CARKD family.</text>
</comment>
<feature type="binding site" evidence="6">
    <location>
        <begin position="201"/>
        <end position="205"/>
    </location>
    <ligand>
        <name>AMP</name>
        <dbReference type="ChEBI" id="CHEBI:456215"/>
    </ligand>
</feature>
<dbReference type="EC" id="4.2.1.136" evidence="6"/>
<dbReference type="Pfam" id="PF01256">
    <property type="entry name" value="Carb_kinase"/>
    <property type="match status" value="1"/>
</dbReference>
<keyword evidence="9" id="KW-1185">Reference proteome</keyword>
<dbReference type="RefSeq" id="WP_346058586.1">
    <property type="nucleotide sequence ID" value="NZ_BAAAOP010000012.1"/>
</dbReference>
<name>A0ABP5N3N4_9MICO</name>
<comment type="cofactor">
    <cofactor evidence="6">
        <name>Mg(2+)</name>
        <dbReference type="ChEBI" id="CHEBI:18420"/>
    </cofactor>
</comment>
<feature type="binding site" evidence="6">
    <location>
        <position position="230"/>
    </location>
    <ligand>
        <name>AMP</name>
        <dbReference type="ChEBI" id="CHEBI:456215"/>
    </ligand>
</feature>
<evidence type="ECO:0000256" key="4">
    <source>
        <dbReference type="ARBA" id="ARBA00023027"/>
    </source>
</evidence>
<keyword evidence="5 6" id="KW-0456">Lyase</keyword>
<accession>A0ABP5N3N4</accession>
<keyword evidence="4 6" id="KW-0520">NAD</keyword>
<dbReference type="Gene3D" id="3.40.1190.20">
    <property type="match status" value="1"/>
</dbReference>
<comment type="function">
    <text evidence="6">Catalyzes the dehydration of the S-form of NAD(P)HX at the expense of ADP, which is converted to AMP. Together with NAD(P)HX epimerase, which catalyzes the epimerization of the S- and R-forms, the enzyme allows the repair of both epimers of NAD(P)HX, a damaged form of NAD(P)H that is a result of enzymatic or heat-dependent hydration.</text>
</comment>
<comment type="caution">
    <text evidence="8">The sequence shown here is derived from an EMBL/GenBank/DDBJ whole genome shotgun (WGS) entry which is preliminary data.</text>
</comment>
<evidence type="ECO:0000256" key="2">
    <source>
        <dbReference type="ARBA" id="ARBA00022840"/>
    </source>
</evidence>
<comment type="catalytic activity">
    <reaction evidence="6">
        <text>(6S)-NADHX + ADP = AMP + phosphate + NADH + H(+)</text>
        <dbReference type="Rhea" id="RHEA:32223"/>
        <dbReference type="ChEBI" id="CHEBI:15378"/>
        <dbReference type="ChEBI" id="CHEBI:43474"/>
        <dbReference type="ChEBI" id="CHEBI:57945"/>
        <dbReference type="ChEBI" id="CHEBI:64074"/>
        <dbReference type="ChEBI" id="CHEBI:456215"/>
        <dbReference type="ChEBI" id="CHEBI:456216"/>
        <dbReference type="EC" id="4.2.1.136"/>
    </reaction>
</comment>
<feature type="binding site" evidence="6">
    <location>
        <position position="104"/>
    </location>
    <ligand>
        <name>(6S)-NADPHX</name>
        <dbReference type="ChEBI" id="CHEBI:64076"/>
    </ligand>
</feature>
<feature type="binding site" evidence="6">
    <location>
        <position position="41"/>
    </location>
    <ligand>
        <name>(6S)-NADPHX</name>
        <dbReference type="ChEBI" id="CHEBI:64076"/>
    </ligand>
</feature>
<keyword evidence="3 6" id="KW-0521">NADP</keyword>